<dbReference type="AlphaFoldDB" id="A0A9P3PUB1"/>
<reference evidence="8" key="1">
    <citation type="submission" date="2022-07" db="EMBL/GenBank/DDBJ databases">
        <title>The genome of Lyophyllum shimeji provides insight into the initial evolution of ectomycorrhizal fungal genome.</title>
        <authorList>
            <person name="Kobayashi Y."/>
            <person name="Shibata T."/>
            <person name="Hirakawa H."/>
            <person name="Shigenobu S."/>
            <person name="Nishiyama T."/>
            <person name="Yamada A."/>
            <person name="Hasebe M."/>
            <person name="Kawaguchi M."/>
        </authorList>
    </citation>
    <scope>NUCLEOTIDE SEQUENCE</scope>
    <source>
        <strain evidence="8">AT787</strain>
    </source>
</reference>
<evidence type="ECO:0000256" key="6">
    <source>
        <dbReference type="SAM" id="Phobius"/>
    </source>
</evidence>
<dbReference type="OrthoDB" id="10036721at2759"/>
<gene>
    <name evidence="8" type="ORF">LshimejAT787_1101780</name>
</gene>
<keyword evidence="4 6" id="KW-0472">Membrane</keyword>
<proteinExistence type="predicted"/>
<evidence type="ECO:0000256" key="2">
    <source>
        <dbReference type="ARBA" id="ARBA00022692"/>
    </source>
</evidence>
<dbReference type="EMBL" id="BRPK01000011">
    <property type="protein sequence ID" value="GLB42163.1"/>
    <property type="molecule type" value="Genomic_DNA"/>
</dbReference>
<accession>A0A9P3PUB1</accession>
<dbReference type="Gene3D" id="2.60.120.260">
    <property type="entry name" value="Galactose-binding domain-like"/>
    <property type="match status" value="1"/>
</dbReference>
<keyword evidence="7" id="KW-0732">Signal</keyword>
<feature type="compositionally biased region" description="Polar residues" evidence="5">
    <location>
        <begin position="273"/>
        <end position="285"/>
    </location>
</feature>
<comment type="subcellular location">
    <subcellularLocation>
        <location evidence="1">Membrane</location>
        <topology evidence="1">Single-pass membrane protein</topology>
    </subcellularLocation>
</comment>
<dbReference type="PANTHER" id="PTHR15549">
    <property type="entry name" value="PAIRED IMMUNOGLOBULIN-LIKE TYPE 2 RECEPTOR"/>
    <property type="match status" value="1"/>
</dbReference>
<evidence type="ECO:0008006" key="10">
    <source>
        <dbReference type="Google" id="ProtNLM"/>
    </source>
</evidence>
<dbReference type="PANTHER" id="PTHR15549:SF33">
    <property type="entry name" value="MEMBRANE PROTEIN WSC4, PUTATIVE (AFU_ORTHOLOGUE AFUA_5G09020)-RELATED"/>
    <property type="match status" value="1"/>
</dbReference>
<feature type="region of interest" description="Disordered" evidence="5">
    <location>
        <begin position="435"/>
        <end position="454"/>
    </location>
</feature>
<feature type="signal peptide" evidence="7">
    <location>
        <begin position="1"/>
        <end position="23"/>
    </location>
</feature>
<evidence type="ECO:0000256" key="5">
    <source>
        <dbReference type="SAM" id="MobiDB-lite"/>
    </source>
</evidence>
<name>A0A9P3PUB1_LYOSH</name>
<evidence type="ECO:0000256" key="1">
    <source>
        <dbReference type="ARBA" id="ARBA00004167"/>
    </source>
</evidence>
<sequence length="541" mass="57231">MLVKWARVVAVAVCVSRWGVLNAAIPFRNSLPTGYDGLSLSSRTRYLLNVLFETTPAPVATLSEVVTAKLSSTSLCPHRRIERRQASDALERSFRSASWIWTLESAPPIAPVADRAFRRTYTPPSGKLASFADILITTDDRFILYVNGGLAGSTEGVNEEFGWRTAYRYHVFLGSGPSIFAIRGINLADIHTGGDSAAGLLVAIQITHTDGSTVMLTSDNSWRTNKVVPANFQAVSLDDSNWDHASILAQYGMGPWNAEVALPTVIATPNIASPATQSAPTPLQASSIPSPSQTTTTTSTGSSGPSTWTITAVITVGSNMSQASSSSTTNHATTSSISPDNQDSAGAHKSSPVGAIVGGVVGGVALLGLLVLVLLCRKRLPGRSLQVDTLVIERTGPDALSVQRPFTLMFPGQHDATVYEPSVVHHARLNPVRKAQLQPSHHETSSTSGLGGYQEKDVGGVLRGGIVDGNGAAVPAAVSGVQGNRMQRLQDLMGELNREIAAGREGTSYVSELRGRIAELTREGAEGDHNLIPPPYQSPSI</sequence>
<evidence type="ECO:0000256" key="4">
    <source>
        <dbReference type="ARBA" id="ARBA00023136"/>
    </source>
</evidence>
<evidence type="ECO:0000256" key="3">
    <source>
        <dbReference type="ARBA" id="ARBA00022989"/>
    </source>
</evidence>
<comment type="caution">
    <text evidence="8">The sequence shown here is derived from an EMBL/GenBank/DDBJ whole genome shotgun (WGS) entry which is preliminary data.</text>
</comment>
<dbReference type="GO" id="GO:0071944">
    <property type="term" value="C:cell periphery"/>
    <property type="evidence" value="ECO:0007669"/>
    <property type="project" value="UniProtKB-ARBA"/>
</dbReference>
<feature type="compositionally biased region" description="Low complexity" evidence="5">
    <location>
        <begin position="286"/>
        <end position="306"/>
    </location>
</feature>
<feature type="region of interest" description="Disordered" evidence="5">
    <location>
        <begin position="321"/>
        <end position="350"/>
    </location>
</feature>
<feature type="region of interest" description="Disordered" evidence="5">
    <location>
        <begin position="273"/>
        <end position="306"/>
    </location>
</feature>
<feature type="chain" id="PRO_5040363917" description="Lectin" evidence="7">
    <location>
        <begin position="24"/>
        <end position="541"/>
    </location>
</feature>
<feature type="compositionally biased region" description="Low complexity" evidence="5">
    <location>
        <begin position="321"/>
        <end position="338"/>
    </location>
</feature>
<keyword evidence="9" id="KW-1185">Reference proteome</keyword>
<evidence type="ECO:0000313" key="9">
    <source>
        <dbReference type="Proteomes" id="UP001063166"/>
    </source>
</evidence>
<evidence type="ECO:0000313" key="8">
    <source>
        <dbReference type="EMBL" id="GLB42163.1"/>
    </source>
</evidence>
<dbReference type="Proteomes" id="UP001063166">
    <property type="component" value="Unassembled WGS sequence"/>
</dbReference>
<evidence type="ECO:0000256" key="7">
    <source>
        <dbReference type="SAM" id="SignalP"/>
    </source>
</evidence>
<dbReference type="InterPro" id="IPR051694">
    <property type="entry name" value="Immunoregulatory_rcpt-like"/>
</dbReference>
<keyword evidence="3 6" id="KW-1133">Transmembrane helix</keyword>
<protein>
    <recommendedName>
        <fullName evidence="10">Lectin</fullName>
    </recommendedName>
</protein>
<dbReference type="GO" id="GO:0016020">
    <property type="term" value="C:membrane"/>
    <property type="evidence" value="ECO:0007669"/>
    <property type="project" value="UniProtKB-SubCell"/>
</dbReference>
<feature type="transmembrane region" description="Helical" evidence="6">
    <location>
        <begin position="353"/>
        <end position="376"/>
    </location>
</feature>
<organism evidence="8 9">
    <name type="scientific">Lyophyllum shimeji</name>
    <name type="common">Hon-shimeji</name>
    <name type="synonym">Tricholoma shimeji</name>
    <dbReference type="NCBI Taxonomy" id="47721"/>
    <lineage>
        <taxon>Eukaryota</taxon>
        <taxon>Fungi</taxon>
        <taxon>Dikarya</taxon>
        <taxon>Basidiomycota</taxon>
        <taxon>Agaricomycotina</taxon>
        <taxon>Agaricomycetes</taxon>
        <taxon>Agaricomycetidae</taxon>
        <taxon>Agaricales</taxon>
        <taxon>Tricholomatineae</taxon>
        <taxon>Lyophyllaceae</taxon>
        <taxon>Lyophyllum</taxon>
    </lineage>
</organism>
<keyword evidence="2 6" id="KW-0812">Transmembrane</keyword>